<accession>B0JP93</accession>
<reference evidence="1 2" key="1">
    <citation type="journal article" date="2007" name="DNA Res.">
        <title>Complete genomic structure of the bloom-forming toxic cyanobacterium Microcystis aeruginosa NIES-843.</title>
        <authorList>
            <person name="Kaneko T."/>
            <person name="Nakajima N."/>
            <person name="Okamoto S."/>
            <person name="Suzuki I."/>
            <person name="Tanabe Y."/>
            <person name="Tamaoki M."/>
            <person name="Nakamura Y."/>
            <person name="Kasai F."/>
            <person name="Watanabe A."/>
            <person name="Kawashima K."/>
            <person name="Kishida Y."/>
            <person name="Ono A."/>
            <person name="Shimizu Y."/>
            <person name="Takahashi C."/>
            <person name="Minami C."/>
            <person name="Fujishiro T."/>
            <person name="Kohara M."/>
            <person name="Katoh M."/>
            <person name="Nakazaki N."/>
            <person name="Nakayama S."/>
            <person name="Yamada M."/>
            <person name="Tabata S."/>
            <person name="Watanabe M.M."/>
        </authorList>
    </citation>
    <scope>NUCLEOTIDE SEQUENCE [LARGE SCALE GENOMIC DNA]</scope>
    <source>
        <strain evidence="2">NIES-843 / IAM M-247</strain>
    </source>
</reference>
<protein>
    <submittedName>
        <fullName evidence="1">Uncharacterized protein</fullName>
    </submittedName>
</protein>
<sequence length="52" mass="6006">MLISFTKVNSNVHNQVLFCCQYSVNISNTKSVEYRLVMRRGKRQEAKGKGNK</sequence>
<dbReference type="AlphaFoldDB" id="B0JP93"/>
<dbReference type="PaxDb" id="449447-MAE_05820"/>
<organism evidence="1 2">
    <name type="scientific">Microcystis aeruginosa (strain NIES-843 / IAM M-2473)</name>
    <dbReference type="NCBI Taxonomy" id="449447"/>
    <lineage>
        <taxon>Bacteria</taxon>
        <taxon>Bacillati</taxon>
        <taxon>Cyanobacteriota</taxon>
        <taxon>Cyanophyceae</taxon>
        <taxon>Oscillatoriophycideae</taxon>
        <taxon>Chroococcales</taxon>
        <taxon>Microcystaceae</taxon>
        <taxon>Microcystis</taxon>
    </lineage>
</organism>
<evidence type="ECO:0000313" key="2">
    <source>
        <dbReference type="Proteomes" id="UP000001510"/>
    </source>
</evidence>
<proteinExistence type="predicted"/>
<dbReference type="Proteomes" id="UP000001510">
    <property type="component" value="Chromosome"/>
</dbReference>
<dbReference type="EnsemblBacteria" id="BAG00404">
    <property type="protein sequence ID" value="BAG00404"/>
    <property type="gene ID" value="MAE_05820"/>
</dbReference>
<dbReference type="KEGG" id="mar:MAE_05820"/>
<dbReference type="EMBL" id="AP009552">
    <property type="protein sequence ID" value="BAG00404.1"/>
    <property type="molecule type" value="Genomic_DNA"/>
</dbReference>
<dbReference type="HOGENOM" id="CLU_3081820_0_0_3"/>
<name>B0JP93_MICAN</name>
<evidence type="ECO:0000313" key="1">
    <source>
        <dbReference type="EMBL" id="BAG00404.1"/>
    </source>
</evidence>
<keyword evidence="2" id="KW-1185">Reference proteome</keyword>
<gene>
    <name evidence="1" type="ordered locus">MAE_05820</name>
</gene>